<accession>A0A1C6JVS9</accession>
<evidence type="ECO:0000256" key="1">
    <source>
        <dbReference type="SAM" id="MobiDB-lite"/>
    </source>
</evidence>
<dbReference type="AlphaFoldDB" id="A0A1C6JVS9"/>
<feature type="domain" description="SGNH hydrolase-type esterase" evidence="2">
    <location>
        <begin position="115"/>
        <end position="284"/>
    </location>
</feature>
<dbReference type="Gene3D" id="3.40.50.1110">
    <property type="entry name" value="SGNH hydrolase"/>
    <property type="match status" value="1"/>
</dbReference>
<evidence type="ECO:0000313" key="3">
    <source>
        <dbReference type="EMBL" id="SCJ86113.1"/>
    </source>
</evidence>
<dbReference type="InterPro" id="IPR013830">
    <property type="entry name" value="SGNH_hydro"/>
</dbReference>
<gene>
    <name evidence="3" type="ORF">SAMEA3545359_02325</name>
</gene>
<proteinExistence type="predicted"/>
<reference evidence="3" key="1">
    <citation type="submission" date="2015-09" db="EMBL/GenBank/DDBJ databases">
        <authorList>
            <consortium name="Pathogen Informatics"/>
        </authorList>
    </citation>
    <scope>NUCLEOTIDE SEQUENCE</scope>
    <source>
        <strain evidence="3">2789STDY5834896</strain>
    </source>
</reference>
<dbReference type="EMBL" id="FMHG01000002">
    <property type="protein sequence ID" value="SCJ86113.1"/>
    <property type="molecule type" value="Genomic_DNA"/>
</dbReference>
<protein>
    <recommendedName>
        <fullName evidence="2">SGNH hydrolase-type esterase domain-containing protein</fullName>
    </recommendedName>
</protein>
<dbReference type="SUPFAM" id="SSF52266">
    <property type="entry name" value="SGNH hydrolase"/>
    <property type="match status" value="1"/>
</dbReference>
<dbReference type="InterPro" id="IPR036514">
    <property type="entry name" value="SGNH_hydro_sf"/>
</dbReference>
<dbReference type="Pfam" id="PF13472">
    <property type="entry name" value="Lipase_GDSL_2"/>
    <property type="match status" value="1"/>
</dbReference>
<sequence length="294" mass="32124">MRRSSPRALLCYLLISAVAVNLTGLVLQRTVCRATGQLQDKLPVAVPFLLLQDPTLLQVGKAGENGGPKAPPPGGADSQGPAQQEGGTGSDSTQLQPAPSPFHQVEPSYFDDALFIGDSRTEGLWEYGRLGAADYFCGSGMTVFNVFEQQSYVDSAGGRTDLLSLLAARTYGKVYLMLGINELGYDFDRLMERYQALLGEVRRLQPSAKVFLCGNLHVSREKVQRVQWLHPGNIENLNAHIAALADGQQVFYLDVNPEFCDGEGYLRPELTGDGTHPFAAIYQVWAQWLCKNGV</sequence>
<name>A0A1C6JVS9_9FIRM</name>
<feature type="region of interest" description="Disordered" evidence="1">
    <location>
        <begin position="60"/>
        <end position="101"/>
    </location>
</feature>
<evidence type="ECO:0000259" key="2">
    <source>
        <dbReference type="Pfam" id="PF13472"/>
    </source>
</evidence>
<organism evidence="3">
    <name type="scientific">uncultured Anaerotruncus sp</name>
    <dbReference type="NCBI Taxonomy" id="905011"/>
    <lineage>
        <taxon>Bacteria</taxon>
        <taxon>Bacillati</taxon>
        <taxon>Bacillota</taxon>
        <taxon>Clostridia</taxon>
        <taxon>Eubacteriales</taxon>
        <taxon>Oscillospiraceae</taxon>
        <taxon>Anaerotruncus</taxon>
        <taxon>environmental samples</taxon>
    </lineage>
</organism>